<dbReference type="InterPro" id="IPR050216">
    <property type="entry name" value="LRR_domain-containing"/>
</dbReference>
<proteinExistence type="predicted"/>
<dbReference type="PROSITE" id="PS51450">
    <property type="entry name" value="LRR"/>
    <property type="match status" value="1"/>
</dbReference>
<protein>
    <recommendedName>
        <fullName evidence="3">Disease resistance R13L4/SHOC-2-like LRR domain-containing protein</fullName>
    </recommendedName>
</protein>
<dbReference type="Gene3D" id="3.80.10.10">
    <property type="entry name" value="Ribonuclease Inhibitor"/>
    <property type="match status" value="1"/>
</dbReference>
<dbReference type="AlphaFoldDB" id="A0A0F9D317"/>
<evidence type="ECO:0000256" key="2">
    <source>
        <dbReference type="ARBA" id="ARBA00022737"/>
    </source>
</evidence>
<accession>A0A0F9D317</accession>
<evidence type="ECO:0000259" key="3">
    <source>
        <dbReference type="Pfam" id="PF23598"/>
    </source>
</evidence>
<gene>
    <name evidence="4" type="ORF">LCGC14_2250590</name>
</gene>
<dbReference type="InterPro" id="IPR055414">
    <property type="entry name" value="LRR_R13L4/SHOC2-like"/>
</dbReference>
<reference evidence="4" key="1">
    <citation type="journal article" date="2015" name="Nature">
        <title>Complex archaea that bridge the gap between prokaryotes and eukaryotes.</title>
        <authorList>
            <person name="Spang A."/>
            <person name="Saw J.H."/>
            <person name="Jorgensen S.L."/>
            <person name="Zaremba-Niedzwiedzka K."/>
            <person name="Martijn J."/>
            <person name="Lind A.E."/>
            <person name="van Eijk R."/>
            <person name="Schleper C."/>
            <person name="Guy L."/>
            <person name="Ettema T.J."/>
        </authorList>
    </citation>
    <scope>NUCLEOTIDE SEQUENCE</scope>
</reference>
<feature type="domain" description="Disease resistance R13L4/SHOC-2-like LRR" evidence="3">
    <location>
        <begin position="67"/>
        <end position="139"/>
    </location>
</feature>
<evidence type="ECO:0000256" key="1">
    <source>
        <dbReference type="ARBA" id="ARBA00022614"/>
    </source>
</evidence>
<dbReference type="PANTHER" id="PTHR48051:SF1">
    <property type="entry name" value="RAS SUPPRESSOR PROTEIN 1"/>
    <property type="match status" value="1"/>
</dbReference>
<dbReference type="GO" id="GO:0005737">
    <property type="term" value="C:cytoplasm"/>
    <property type="evidence" value="ECO:0007669"/>
    <property type="project" value="TreeGrafter"/>
</dbReference>
<evidence type="ECO:0000313" key="4">
    <source>
        <dbReference type="EMBL" id="KKL55919.1"/>
    </source>
</evidence>
<comment type="caution">
    <text evidence="4">The sequence shown here is derived from an EMBL/GenBank/DDBJ whole genome shotgun (WGS) entry which is preliminary data.</text>
</comment>
<dbReference type="SUPFAM" id="SSF52058">
    <property type="entry name" value="L domain-like"/>
    <property type="match status" value="1"/>
</dbReference>
<name>A0A0F9D317_9ZZZZ</name>
<dbReference type="InterPro" id="IPR032675">
    <property type="entry name" value="LRR_dom_sf"/>
</dbReference>
<keyword evidence="2" id="KW-0677">Repeat</keyword>
<sequence>MDAMQMINMNDYYERKRKQKMITKPMHYVYVYLDIGDIPFYVGKGRRLRMYSHVKDVKRGQIPHKNLKLFNKINKIPESIGKLESLEVFKLMSNEIDSIPESIEFLKKLETLNLAANKLKSLPIESISKLTSLRNLSISYNPLNPGEHFKLKKKLREKKGVLH</sequence>
<dbReference type="InterPro" id="IPR001611">
    <property type="entry name" value="Leu-rich_rpt"/>
</dbReference>
<dbReference type="EMBL" id="LAZR01030665">
    <property type="protein sequence ID" value="KKL55919.1"/>
    <property type="molecule type" value="Genomic_DNA"/>
</dbReference>
<dbReference type="PANTHER" id="PTHR48051">
    <property type="match status" value="1"/>
</dbReference>
<organism evidence="4">
    <name type="scientific">marine sediment metagenome</name>
    <dbReference type="NCBI Taxonomy" id="412755"/>
    <lineage>
        <taxon>unclassified sequences</taxon>
        <taxon>metagenomes</taxon>
        <taxon>ecological metagenomes</taxon>
    </lineage>
</organism>
<keyword evidence="1" id="KW-0433">Leucine-rich repeat</keyword>
<dbReference type="Pfam" id="PF23598">
    <property type="entry name" value="LRR_14"/>
    <property type="match status" value="1"/>
</dbReference>